<sequence length="421" mass="47934">MPKSGGTDSISDEDSPSWTLLGVDGLEDAYWDVIAPAMQADGMDPETERPSHEWLSNNGYRALIYALREYHDRTFGEFWADDLGLEEGGYDWDIGHEPTVDALERYLDRKQSRLSWSERSVQTHRYRLARYVRAYEGVNGSADILSPVDANSDVDESVAVEECWDTFDALDKRISRTSLERIYKTVSKFYEMYVDRHEFALNPTDGLHYDWSDSRDGGSTRDNPPLDADHVRALADAAKDTRERLLVVALCAWGLRSSEVAALHTSQLVLDDDHPRIEFTERKNGPGSVALIYGADVARDRIAEFADGDWNGYLFPSSRSASGHRTRGTILDWFHDLAKRADLPETIGGSRPVPQMGRRFWYDRYSDTVEQLVEHQIQEIAEEQGSASADVVWGNYLSEERRRELRREFMREKLSAAFGGE</sequence>
<gene>
    <name evidence="3" type="ORF">GCM10009030_19630</name>
</gene>
<dbReference type="RefSeq" id="WP_188996956.1">
    <property type="nucleotide sequence ID" value="NZ_RKLW01000004.1"/>
</dbReference>
<reference evidence="3" key="2">
    <citation type="submission" date="2020-09" db="EMBL/GenBank/DDBJ databases">
        <authorList>
            <person name="Sun Q."/>
            <person name="Ohkuma M."/>
        </authorList>
    </citation>
    <scope>NUCLEOTIDE SEQUENCE</scope>
    <source>
        <strain evidence="3">JCM 17820</strain>
    </source>
</reference>
<dbReference type="InterPro" id="IPR002104">
    <property type="entry name" value="Integrase_catalytic"/>
</dbReference>
<dbReference type="Gene3D" id="1.10.443.10">
    <property type="entry name" value="Intergrase catalytic core"/>
    <property type="match status" value="1"/>
</dbReference>
<dbReference type="PROSITE" id="PS51898">
    <property type="entry name" value="TYR_RECOMBINASE"/>
    <property type="match status" value="1"/>
</dbReference>
<dbReference type="SUPFAM" id="SSF56349">
    <property type="entry name" value="DNA breaking-rejoining enzymes"/>
    <property type="match status" value="1"/>
</dbReference>
<reference evidence="3" key="1">
    <citation type="journal article" date="2014" name="Int. J. Syst. Evol. Microbiol.">
        <title>Complete genome sequence of Corynebacterium casei LMG S-19264T (=DSM 44701T), isolated from a smear-ripened cheese.</title>
        <authorList>
            <consortium name="US DOE Joint Genome Institute (JGI-PGF)"/>
            <person name="Walter F."/>
            <person name="Albersmeier A."/>
            <person name="Kalinowski J."/>
            <person name="Ruckert C."/>
        </authorList>
    </citation>
    <scope>NUCLEOTIDE SEQUENCE</scope>
    <source>
        <strain evidence="3">JCM 17820</strain>
    </source>
</reference>
<evidence type="ECO:0000313" key="3">
    <source>
        <dbReference type="EMBL" id="GGN93850.1"/>
    </source>
</evidence>
<keyword evidence="1" id="KW-0233">DNA recombination</keyword>
<dbReference type="GO" id="GO:0006310">
    <property type="term" value="P:DNA recombination"/>
    <property type="evidence" value="ECO:0007669"/>
    <property type="project" value="UniProtKB-KW"/>
</dbReference>
<keyword evidence="4" id="KW-1185">Reference proteome</keyword>
<organism evidence="3 4">
    <name type="scientific">Haloarcula pellucida</name>
    <dbReference type="NCBI Taxonomy" id="1427151"/>
    <lineage>
        <taxon>Archaea</taxon>
        <taxon>Methanobacteriati</taxon>
        <taxon>Methanobacteriota</taxon>
        <taxon>Stenosarchaea group</taxon>
        <taxon>Halobacteria</taxon>
        <taxon>Halobacteriales</taxon>
        <taxon>Haloarculaceae</taxon>
        <taxon>Haloarcula</taxon>
    </lineage>
</organism>
<dbReference type="InterPro" id="IPR011010">
    <property type="entry name" value="DNA_brk_join_enz"/>
</dbReference>
<dbReference type="AlphaFoldDB" id="A0A830GML8"/>
<comment type="caution">
    <text evidence="3">The sequence shown here is derived from an EMBL/GenBank/DDBJ whole genome shotgun (WGS) entry which is preliminary data.</text>
</comment>
<dbReference type="GO" id="GO:0015074">
    <property type="term" value="P:DNA integration"/>
    <property type="evidence" value="ECO:0007669"/>
    <property type="project" value="InterPro"/>
</dbReference>
<protein>
    <recommendedName>
        <fullName evidence="2">Tyr recombinase domain-containing protein</fullName>
    </recommendedName>
</protein>
<dbReference type="InterPro" id="IPR013762">
    <property type="entry name" value="Integrase-like_cat_sf"/>
</dbReference>
<evidence type="ECO:0000259" key="2">
    <source>
        <dbReference type="PROSITE" id="PS51898"/>
    </source>
</evidence>
<dbReference type="Proteomes" id="UP000605784">
    <property type="component" value="Unassembled WGS sequence"/>
</dbReference>
<feature type="domain" description="Tyr recombinase" evidence="2">
    <location>
        <begin position="221"/>
        <end position="410"/>
    </location>
</feature>
<name>A0A830GML8_9EURY</name>
<evidence type="ECO:0000313" key="4">
    <source>
        <dbReference type="Proteomes" id="UP000605784"/>
    </source>
</evidence>
<dbReference type="EMBL" id="BMOU01000003">
    <property type="protein sequence ID" value="GGN93850.1"/>
    <property type="molecule type" value="Genomic_DNA"/>
</dbReference>
<evidence type="ECO:0000256" key="1">
    <source>
        <dbReference type="ARBA" id="ARBA00023172"/>
    </source>
</evidence>
<accession>A0A830GML8</accession>
<dbReference type="GO" id="GO:0003677">
    <property type="term" value="F:DNA binding"/>
    <property type="evidence" value="ECO:0007669"/>
    <property type="project" value="InterPro"/>
</dbReference>
<proteinExistence type="predicted"/>